<proteinExistence type="inferred from homology"/>
<keyword evidence="5" id="KW-0645">Protease</keyword>
<accession>E8MYF6</accession>
<evidence type="ECO:0000313" key="14">
    <source>
        <dbReference type="EMBL" id="BAJ62101.1"/>
    </source>
</evidence>
<name>E8MYF6_ANATU</name>
<dbReference type="KEGG" id="atm:ANT_00670"/>
<dbReference type="InterPro" id="IPR044537">
    <property type="entry name" value="Rip2-like"/>
</dbReference>
<dbReference type="InParanoid" id="E8MYF6"/>
<organism evidence="14 15">
    <name type="scientific">Anaerolinea thermophila (strain DSM 14523 / JCM 11388 / NBRC 100420 / UNI-1)</name>
    <dbReference type="NCBI Taxonomy" id="926569"/>
    <lineage>
        <taxon>Bacteria</taxon>
        <taxon>Bacillati</taxon>
        <taxon>Chloroflexota</taxon>
        <taxon>Anaerolineae</taxon>
        <taxon>Anaerolineales</taxon>
        <taxon>Anaerolineaceae</taxon>
        <taxon>Anaerolinea</taxon>
    </lineage>
</organism>
<dbReference type="STRING" id="926569.ANT_00670"/>
<keyword evidence="15" id="KW-1185">Reference proteome</keyword>
<keyword evidence="12 13" id="KW-0472">Membrane</keyword>
<gene>
    <name evidence="14" type="ordered locus">ANT_00670</name>
</gene>
<keyword evidence="11" id="KW-0482">Metalloprotease</keyword>
<dbReference type="CDD" id="cd06158">
    <property type="entry name" value="S2P-M50_like_1"/>
    <property type="match status" value="1"/>
</dbReference>
<evidence type="ECO:0000256" key="4">
    <source>
        <dbReference type="ARBA" id="ARBA00022475"/>
    </source>
</evidence>
<dbReference type="GO" id="GO:0005886">
    <property type="term" value="C:plasma membrane"/>
    <property type="evidence" value="ECO:0007669"/>
    <property type="project" value="UniProtKB-SubCell"/>
</dbReference>
<evidence type="ECO:0000256" key="1">
    <source>
        <dbReference type="ARBA" id="ARBA00001947"/>
    </source>
</evidence>
<evidence type="ECO:0000256" key="10">
    <source>
        <dbReference type="ARBA" id="ARBA00022989"/>
    </source>
</evidence>
<evidence type="ECO:0000256" key="5">
    <source>
        <dbReference type="ARBA" id="ARBA00022670"/>
    </source>
</evidence>
<dbReference type="PANTHER" id="PTHR35864">
    <property type="entry name" value="ZINC METALLOPROTEASE MJ0611-RELATED"/>
    <property type="match status" value="1"/>
</dbReference>
<dbReference type="EMBL" id="AP012029">
    <property type="protein sequence ID" value="BAJ62101.1"/>
    <property type="molecule type" value="Genomic_DNA"/>
</dbReference>
<dbReference type="InterPro" id="IPR052348">
    <property type="entry name" value="Metallopeptidase_M50B"/>
</dbReference>
<evidence type="ECO:0000256" key="9">
    <source>
        <dbReference type="ARBA" id="ARBA00022833"/>
    </source>
</evidence>
<evidence type="ECO:0000256" key="11">
    <source>
        <dbReference type="ARBA" id="ARBA00023049"/>
    </source>
</evidence>
<reference evidence="14 15" key="1">
    <citation type="submission" date="2010-12" db="EMBL/GenBank/DDBJ databases">
        <title>Whole genome sequence of Anaerolinea thermophila UNI-1.</title>
        <authorList>
            <person name="Narita-Yamada S."/>
            <person name="Kishi E."/>
            <person name="Watanabe Y."/>
            <person name="Takasaki K."/>
            <person name="Ankai A."/>
            <person name="Oguchi A."/>
            <person name="Fukui S."/>
            <person name="Takahashi M."/>
            <person name="Yashiro I."/>
            <person name="Hosoyama A."/>
            <person name="Sekiguchi Y."/>
            <person name="Hanada S."/>
            <person name="Fujita N."/>
        </authorList>
    </citation>
    <scope>NUCLEOTIDE SEQUENCE [LARGE SCALE GENOMIC DNA]</scope>
    <source>
        <strain evidence="15">DSM 14523 / JCM 11388 / NBRC 100420 / UNI-1</strain>
    </source>
</reference>
<feature type="transmembrane region" description="Helical" evidence="13">
    <location>
        <begin position="129"/>
        <end position="149"/>
    </location>
</feature>
<comment type="subcellular location">
    <subcellularLocation>
        <location evidence="2">Cell membrane</location>
        <topology evidence="2">Multi-pass membrane protein</topology>
    </subcellularLocation>
</comment>
<feature type="transmembrane region" description="Helical" evidence="13">
    <location>
        <begin position="89"/>
        <end position="109"/>
    </location>
</feature>
<feature type="transmembrane region" description="Helical" evidence="13">
    <location>
        <begin position="52"/>
        <end position="69"/>
    </location>
</feature>
<evidence type="ECO:0000256" key="3">
    <source>
        <dbReference type="ARBA" id="ARBA00007931"/>
    </source>
</evidence>
<dbReference type="HOGENOM" id="CLU_086979_1_0_0"/>
<keyword evidence="9" id="KW-0862">Zinc</keyword>
<evidence type="ECO:0000256" key="6">
    <source>
        <dbReference type="ARBA" id="ARBA00022692"/>
    </source>
</evidence>
<dbReference type="AlphaFoldDB" id="E8MYF6"/>
<protein>
    <submittedName>
        <fullName evidence="14">Peptidase M50 family protein</fullName>
    </submittedName>
</protein>
<dbReference type="eggNOG" id="COG1994">
    <property type="taxonomic scope" value="Bacteria"/>
</dbReference>
<evidence type="ECO:0000256" key="13">
    <source>
        <dbReference type="SAM" id="Phobius"/>
    </source>
</evidence>
<dbReference type="FunCoup" id="E8MYF6">
    <property type="interactions" value="58"/>
</dbReference>
<comment type="cofactor">
    <cofactor evidence="1">
        <name>Zn(2+)</name>
        <dbReference type="ChEBI" id="CHEBI:29105"/>
    </cofactor>
</comment>
<keyword evidence="4" id="KW-1003">Cell membrane</keyword>
<dbReference type="Proteomes" id="UP000008922">
    <property type="component" value="Chromosome"/>
</dbReference>
<dbReference type="GO" id="GO:0046872">
    <property type="term" value="F:metal ion binding"/>
    <property type="evidence" value="ECO:0007669"/>
    <property type="project" value="UniProtKB-KW"/>
</dbReference>
<sequence length="212" mass="23268">MFNVDPISLISRAITLIVALTLHEYAHARTAQAFGDPTPEMYGRVTLNPLAHLDPLGSLMMIFVGFGWAKPVPINPYVLSRRSTAAPMLVALAGPFSNFLLALAAAIPFRAGLIPVNEAISGSSFLPQFLLNFIVINLLLMFFNLIPLAPLDGDKIIEFFLPPSWAQALERIRPMGPMLLMVILFVLPWVGIDVFGTLLYPPIGNLLRALVY</sequence>
<dbReference type="RefSeq" id="WP_013558499.1">
    <property type="nucleotide sequence ID" value="NC_014960.1"/>
</dbReference>
<keyword evidence="6 13" id="KW-0812">Transmembrane</keyword>
<dbReference type="GO" id="GO:0006508">
    <property type="term" value="P:proteolysis"/>
    <property type="evidence" value="ECO:0007669"/>
    <property type="project" value="UniProtKB-KW"/>
</dbReference>
<evidence type="ECO:0000313" key="15">
    <source>
        <dbReference type="Proteomes" id="UP000008922"/>
    </source>
</evidence>
<dbReference type="OrthoDB" id="9800627at2"/>
<keyword evidence="10 13" id="KW-1133">Transmembrane helix</keyword>
<keyword evidence="7" id="KW-0479">Metal-binding</keyword>
<feature type="transmembrane region" description="Helical" evidence="13">
    <location>
        <begin position="179"/>
        <end position="200"/>
    </location>
</feature>
<evidence type="ECO:0000256" key="12">
    <source>
        <dbReference type="ARBA" id="ARBA00023136"/>
    </source>
</evidence>
<evidence type="ECO:0000256" key="7">
    <source>
        <dbReference type="ARBA" id="ARBA00022723"/>
    </source>
</evidence>
<keyword evidence="8" id="KW-0378">Hydrolase</keyword>
<evidence type="ECO:0000256" key="8">
    <source>
        <dbReference type="ARBA" id="ARBA00022801"/>
    </source>
</evidence>
<comment type="similarity">
    <text evidence="3">Belongs to the peptidase M50B family.</text>
</comment>
<dbReference type="GO" id="GO:0008237">
    <property type="term" value="F:metallopeptidase activity"/>
    <property type="evidence" value="ECO:0007669"/>
    <property type="project" value="UniProtKB-KW"/>
</dbReference>
<dbReference type="PANTHER" id="PTHR35864:SF1">
    <property type="entry name" value="ZINC METALLOPROTEASE YWHC-RELATED"/>
    <property type="match status" value="1"/>
</dbReference>
<evidence type="ECO:0000256" key="2">
    <source>
        <dbReference type="ARBA" id="ARBA00004651"/>
    </source>
</evidence>